<evidence type="ECO:0000256" key="8">
    <source>
        <dbReference type="ARBA" id="ARBA00023170"/>
    </source>
</evidence>
<keyword evidence="7" id="KW-1015">Disulfide bond</keyword>
<evidence type="ECO:0000256" key="7">
    <source>
        <dbReference type="ARBA" id="ARBA00023157"/>
    </source>
</evidence>
<evidence type="ECO:0000256" key="11">
    <source>
        <dbReference type="SAM" id="SignalP"/>
    </source>
</evidence>
<dbReference type="InterPro" id="IPR036179">
    <property type="entry name" value="Ig-like_dom_sf"/>
</dbReference>
<dbReference type="InterPro" id="IPR051713">
    <property type="entry name" value="T-cell_Activation_Regulation"/>
</dbReference>
<dbReference type="InterPro" id="IPR013106">
    <property type="entry name" value="Ig_V-set"/>
</dbReference>
<dbReference type="PANTHER" id="PTHR25466:SF11">
    <property type="entry name" value="GALECTIN 17-RELATED"/>
    <property type="match status" value="1"/>
</dbReference>
<dbReference type="GO" id="GO:0042102">
    <property type="term" value="P:positive regulation of T cell proliferation"/>
    <property type="evidence" value="ECO:0007669"/>
    <property type="project" value="TreeGrafter"/>
</dbReference>
<dbReference type="GO" id="GO:0009897">
    <property type="term" value="C:external side of plasma membrane"/>
    <property type="evidence" value="ECO:0007669"/>
    <property type="project" value="TreeGrafter"/>
</dbReference>
<keyword evidence="14" id="KW-1185">Reference proteome</keyword>
<evidence type="ECO:0000256" key="10">
    <source>
        <dbReference type="ARBA" id="ARBA00023319"/>
    </source>
</evidence>
<comment type="caution">
    <text evidence="13">The sequence shown here is derived from an EMBL/GenBank/DDBJ whole genome shotgun (WGS) entry which is preliminary data.</text>
</comment>
<feature type="chain" id="PRO_5041667160" description="Immunoglobulin domain-containing protein" evidence="11">
    <location>
        <begin position="18"/>
        <end position="335"/>
    </location>
</feature>
<protein>
    <recommendedName>
        <fullName evidence="12">Immunoglobulin domain-containing protein</fullName>
    </recommendedName>
</protein>
<dbReference type="AlphaFoldDB" id="A0AA88MEP6"/>
<dbReference type="GO" id="GO:0071222">
    <property type="term" value="P:cellular response to lipopolysaccharide"/>
    <property type="evidence" value="ECO:0007669"/>
    <property type="project" value="TreeGrafter"/>
</dbReference>
<feature type="domain" description="Immunoglobulin" evidence="12">
    <location>
        <begin position="13"/>
        <end position="110"/>
    </location>
</feature>
<dbReference type="Pfam" id="PF07686">
    <property type="entry name" value="V-set"/>
    <property type="match status" value="2"/>
</dbReference>
<gene>
    <name evidence="13" type="ORF">Q7C36_014750</name>
</gene>
<evidence type="ECO:0000256" key="3">
    <source>
        <dbReference type="ARBA" id="ARBA00022692"/>
    </source>
</evidence>
<feature type="signal peptide" evidence="11">
    <location>
        <begin position="1"/>
        <end position="17"/>
    </location>
</feature>
<dbReference type="PANTHER" id="PTHR25466">
    <property type="entry name" value="T-LYMPHOCYTE ACTIVATION ANTIGEN"/>
    <property type="match status" value="1"/>
</dbReference>
<dbReference type="InterPro" id="IPR003599">
    <property type="entry name" value="Ig_sub"/>
</dbReference>
<keyword evidence="8" id="KW-0675">Receptor</keyword>
<evidence type="ECO:0000256" key="6">
    <source>
        <dbReference type="ARBA" id="ARBA00023136"/>
    </source>
</evidence>
<feature type="domain" description="Immunoglobulin" evidence="12">
    <location>
        <begin position="201"/>
        <end position="298"/>
    </location>
</feature>
<dbReference type="GO" id="GO:0006955">
    <property type="term" value="P:immune response"/>
    <property type="evidence" value="ECO:0007669"/>
    <property type="project" value="TreeGrafter"/>
</dbReference>
<evidence type="ECO:0000313" key="13">
    <source>
        <dbReference type="EMBL" id="KAK2834049.1"/>
    </source>
</evidence>
<evidence type="ECO:0000256" key="4">
    <source>
        <dbReference type="ARBA" id="ARBA00022729"/>
    </source>
</evidence>
<dbReference type="GO" id="GO:0042130">
    <property type="term" value="P:negative regulation of T cell proliferation"/>
    <property type="evidence" value="ECO:0007669"/>
    <property type="project" value="TreeGrafter"/>
</dbReference>
<keyword evidence="3" id="KW-0812">Transmembrane</keyword>
<dbReference type="EMBL" id="JAVHJS010000015">
    <property type="protein sequence ID" value="KAK2834049.1"/>
    <property type="molecule type" value="Genomic_DNA"/>
</dbReference>
<evidence type="ECO:0000256" key="9">
    <source>
        <dbReference type="ARBA" id="ARBA00023180"/>
    </source>
</evidence>
<proteinExistence type="predicted"/>
<evidence type="ECO:0000256" key="1">
    <source>
        <dbReference type="ARBA" id="ARBA00004251"/>
    </source>
</evidence>
<keyword evidence="6" id="KW-0472">Membrane</keyword>
<keyword evidence="10" id="KW-0393">Immunoglobulin domain</keyword>
<evidence type="ECO:0000259" key="12">
    <source>
        <dbReference type="SMART" id="SM00409"/>
    </source>
</evidence>
<keyword evidence="4 11" id="KW-0732">Signal</keyword>
<dbReference type="InterPro" id="IPR013783">
    <property type="entry name" value="Ig-like_fold"/>
</dbReference>
<keyword evidence="9" id="KW-0325">Glycoprotein</keyword>
<dbReference type="Gene3D" id="2.60.40.10">
    <property type="entry name" value="Immunoglobulins"/>
    <property type="match status" value="3"/>
</dbReference>
<sequence>MTCFIIIYLWKSLVTVSAPVGSTVILPCNLTEEFKQSSVIRWKINNDFVFERNSDGPYSSSGYKGRVDVPVDELRKGNCSLELKNVRFTDDQTFIMEYISAPVGSTVVLPCDWSHLSFKTPHVKWFIDSETVFERKGKEINQSERYEGRVDVPEDELLKGNCSLVMKNIRFSDKRIYSSSMIKDIQESVLVQKVKLSVVVPQNISAREGFTVVLPCKFKVMSLQRLYVGWRTDQKVVFIRLDNDSYQGEGYEGRVDVPEEELRKGNCSLVMKNISVTDAGIYRSHLKTFTQSVELSVDGDAVVNSPHPLVIITSLLTFLLFHSCSKELKSSQPHV</sequence>
<reference evidence="13" key="1">
    <citation type="submission" date="2023-08" db="EMBL/GenBank/DDBJ databases">
        <title>Pelteobagrus vachellii genome.</title>
        <authorList>
            <person name="Liu H."/>
        </authorList>
    </citation>
    <scope>NUCLEOTIDE SEQUENCE</scope>
    <source>
        <strain evidence="13">PRFRI_2022a</strain>
        <tissue evidence="13">Muscle</tissue>
    </source>
</reference>
<keyword evidence="2" id="KW-1003">Cell membrane</keyword>
<dbReference type="SUPFAM" id="SSF48726">
    <property type="entry name" value="Immunoglobulin"/>
    <property type="match status" value="3"/>
</dbReference>
<organism evidence="13 14">
    <name type="scientific">Tachysurus vachellii</name>
    <name type="common">Darkbarbel catfish</name>
    <name type="synonym">Pelteobagrus vachellii</name>
    <dbReference type="NCBI Taxonomy" id="175792"/>
    <lineage>
        <taxon>Eukaryota</taxon>
        <taxon>Metazoa</taxon>
        <taxon>Chordata</taxon>
        <taxon>Craniata</taxon>
        <taxon>Vertebrata</taxon>
        <taxon>Euteleostomi</taxon>
        <taxon>Actinopterygii</taxon>
        <taxon>Neopterygii</taxon>
        <taxon>Teleostei</taxon>
        <taxon>Ostariophysi</taxon>
        <taxon>Siluriformes</taxon>
        <taxon>Bagridae</taxon>
        <taxon>Tachysurus</taxon>
    </lineage>
</organism>
<dbReference type="Proteomes" id="UP001187315">
    <property type="component" value="Unassembled WGS sequence"/>
</dbReference>
<comment type="subcellular location">
    <subcellularLocation>
        <location evidence="1">Cell membrane</location>
        <topology evidence="1">Single-pass type I membrane protein</topology>
    </subcellularLocation>
</comment>
<evidence type="ECO:0000256" key="5">
    <source>
        <dbReference type="ARBA" id="ARBA00022989"/>
    </source>
</evidence>
<keyword evidence="5" id="KW-1133">Transmembrane helix</keyword>
<name>A0AA88MEP6_TACVA</name>
<accession>A0AA88MEP6</accession>
<evidence type="ECO:0000313" key="14">
    <source>
        <dbReference type="Proteomes" id="UP001187315"/>
    </source>
</evidence>
<dbReference type="SMART" id="SM00409">
    <property type="entry name" value="IG"/>
    <property type="match status" value="2"/>
</dbReference>
<dbReference type="GO" id="GO:0031295">
    <property type="term" value="P:T cell costimulation"/>
    <property type="evidence" value="ECO:0007669"/>
    <property type="project" value="TreeGrafter"/>
</dbReference>
<dbReference type="GO" id="GO:0007166">
    <property type="term" value="P:cell surface receptor signaling pathway"/>
    <property type="evidence" value="ECO:0007669"/>
    <property type="project" value="TreeGrafter"/>
</dbReference>
<evidence type="ECO:0000256" key="2">
    <source>
        <dbReference type="ARBA" id="ARBA00022475"/>
    </source>
</evidence>